<dbReference type="RefSeq" id="WP_102796596.1">
    <property type="nucleotide sequence ID" value="NZ_BAAAEI010000020.1"/>
</dbReference>
<evidence type="ECO:0000313" key="1">
    <source>
        <dbReference type="EMBL" id="GAA0365552.1"/>
    </source>
</evidence>
<accession>A0ABN0XJT4</accession>
<gene>
    <name evidence="1" type="ORF">GCM10009092_32410</name>
</gene>
<dbReference type="Proteomes" id="UP001501757">
    <property type="component" value="Unassembled WGS sequence"/>
</dbReference>
<proteinExistence type="predicted"/>
<sequence length="76" mass="8670">MNINSPSINDLFNQLGLASDEGAINRFIDRHKGLDSRVKLEQAPFWNSSQSSFIQHALTDDAEWAEVIDQLNNRLR</sequence>
<comment type="caution">
    <text evidence="1">The sequence shown here is derived from an EMBL/GenBank/DDBJ whole genome shotgun (WGS) entry which is preliminary data.</text>
</comment>
<organism evidence="1 2">
    <name type="scientific">Bowmanella denitrificans</name>
    <dbReference type="NCBI Taxonomy" id="366582"/>
    <lineage>
        <taxon>Bacteria</taxon>
        <taxon>Pseudomonadati</taxon>
        <taxon>Pseudomonadota</taxon>
        <taxon>Gammaproteobacteria</taxon>
        <taxon>Alteromonadales</taxon>
        <taxon>Alteromonadaceae</taxon>
        <taxon>Bowmanella</taxon>
    </lineage>
</organism>
<dbReference type="InterPro" id="IPR021250">
    <property type="entry name" value="DUF2789"/>
</dbReference>
<dbReference type="Gene3D" id="1.10.10.1130">
    <property type="entry name" value="Uncharacterised protein PF10982, DUF2789"/>
    <property type="match status" value="1"/>
</dbReference>
<keyword evidence="2" id="KW-1185">Reference proteome</keyword>
<evidence type="ECO:0000313" key="2">
    <source>
        <dbReference type="Proteomes" id="UP001501757"/>
    </source>
</evidence>
<reference evidence="1 2" key="1">
    <citation type="journal article" date="2019" name="Int. J. Syst. Evol. Microbiol.">
        <title>The Global Catalogue of Microorganisms (GCM) 10K type strain sequencing project: providing services to taxonomists for standard genome sequencing and annotation.</title>
        <authorList>
            <consortium name="The Broad Institute Genomics Platform"/>
            <consortium name="The Broad Institute Genome Sequencing Center for Infectious Disease"/>
            <person name="Wu L."/>
            <person name="Ma J."/>
        </authorList>
    </citation>
    <scope>NUCLEOTIDE SEQUENCE [LARGE SCALE GENOMIC DNA]</scope>
    <source>
        <strain evidence="1 2">JCM 13378</strain>
    </source>
</reference>
<name>A0ABN0XJT4_9ALTE</name>
<dbReference type="InterPro" id="IPR038086">
    <property type="entry name" value="DUF2789_sf"/>
</dbReference>
<protein>
    <submittedName>
        <fullName evidence="1">DUF2789 domain-containing protein</fullName>
    </submittedName>
</protein>
<dbReference type="EMBL" id="BAAAEI010000020">
    <property type="protein sequence ID" value="GAA0365552.1"/>
    <property type="molecule type" value="Genomic_DNA"/>
</dbReference>
<dbReference type="Pfam" id="PF10982">
    <property type="entry name" value="DUF2789"/>
    <property type="match status" value="1"/>
</dbReference>